<reference evidence="1 2" key="1">
    <citation type="submission" date="2019-09" db="EMBL/GenBank/DDBJ databases">
        <authorList>
            <person name="Depoorter E."/>
        </authorList>
    </citation>
    <scope>NUCLEOTIDE SEQUENCE [LARGE SCALE GENOMIC DNA]</scope>
    <source>
        <strain evidence="1">LMG 24064</strain>
    </source>
</reference>
<dbReference type="AlphaFoldDB" id="A0A6P2PHQ0"/>
<protein>
    <submittedName>
        <fullName evidence="1">Uncharacterized protein</fullName>
    </submittedName>
</protein>
<evidence type="ECO:0000313" key="1">
    <source>
        <dbReference type="EMBL" id="VWC06532.1"/>
    </source>
</evidence>
<evidence type="ECO:0000313" key="2">
    <source>
        <dbReference type="Proteomes" id="UP000494222"/>
    </source>
</evidence>
<dbReference type="EMBL" id="CABVPL010000049">
    <property type="protein sequence ID" value="VWC06532.1"/>
    <property type="molecule type" value="Genomic_DNA"/>
</dbReference>
<organism evidence="1 2">
    <name type="scientific">Burkholderia latens</name>
    <dbReference type="NCBI Taxonomy" id="488446"/>
    <lineage>
        <taxon>Bacteria</taxon>
        <taxon>Pseudomonadati</taxon>
        <taxon>Pseudomonadota</taxon>
        <taxon>Betaproteobacteria</taxon>
        <taxon>Burkholderiales</taxon>
        <taxon>Burkholderiaceae</taxon>
        <taxon>Burkholderia</taxon>
        <taxon>Burkholderia cepacia complex</taxon>
    </lineage>
</organism>
<accession>A0A6P2PHQ0</accession>
<proteinExistence type="predicted"/>
<gene>
    <name evidence="1" type="ORF">BLA24064_05082</name>
</gene>
<dbReference type="Proteomes" id="UP000494222">
    <property type="component" value="Unassembled WGS sequence"/>
</dbReference>
<name>A0A6P2PHQ0_9BURK</name>
<sequence>MALFFRGETRKFFLILRGTARGEKKRAGFGSELREFSRGVDRCGSNGSAAGGRRRYRSRLRNIGPMPGTAALETRATRVSAVAGQCPHHGKAQHCESFGQRDVHKAAQPGRLGRALTVRTHSVSSGVDARISAREWPRSLIGTRRSPLKTTAPRVIWVWTSPSATSRIPVHFIGEHRHAIRAGPGVTRGRPTPTPLELLCISMVSVGARSKRGLQPRVDARFPTPLESLCVSTVSVGARSKWGPSRARMLDSRHHSNRCAFRR</sequence>